<feature type="region of interest" description="Disordered" evidence="1">
    <location>
        <begin position="1"/>
        <end position="24"/>
    </location>
</feature>
<name>A0ABU3NI13_9GAMM</name>
<keyword evidence="4" id="KW-1185">Reference proteome</keyword>
<dbReference type="InterPro" id="IPR055245">
    <property type="entry name" value="HTH_proteobacteria"/>
</dbReference>
<dbReference type="Pfam" id="PF14090">
    <property type="entry name" value="HTH_39"/>
    <property type="match status" value="1"/>
</dbReference>
<organism evidence="3 4">
    <name type="scientific">Halomonas saccharevitans</name>
    <dbReference type="NCBI Taxonomy" id="416872"/>
    <lineage>
        <taxon>Bacteria</taxon>
        <taxon>Pseudomonadati</taxon>
        <taxon>Pseudomonadota</taxon>
        <taxon>Gammaproteobacteria</taxon>
        <taxon>Oceanospirillales</taxon>
        <taxon>Halomonadaceae</taxon>
        <taxon>Halomonas</taxon>
    </lineage>
</organism>
<dbReference type="Proteomes" id="UP001255917">
    <property type="component" value="Unassembled WGS sequence"/>
</dbReference>
<dbReference type="RefSeq" id="WP_315587201.1">
    <property type="nucleotide sequence ID" value="NZ_JAVXUR010000008.1"/>
</dbReference>
<accession>A0ABU3NI13</accession>
<evidence type="ECO:0000259" key="2">
    <source>
        <dbReference type="Pfam" id="PF14090"/>
    </source>
</evidence>
<feature type="domain" description="Winged helix-turn-helix" evidence="2">
    <location>
        <begin position="31"/>
        <end position="87"/>
    </location>
</feature>
<evidence type="ECO:0000313" key="4">
    <source>
        <dbReference type="Proteomes" id="UP001255917"/>
    </source>
</evidence>
<evidence type="ECO:0000313" key="3">
    <source>
        <dbReference type="EMBL" id="MDT8880819.1"/>
    </source>
</evidence>
<protein>
    <submittedName>
        <fullName evidence="3">Helix-turn-helix domain-containing protein</fullName>
    </submittedName>
</protein>
<evidence type="ECO:0000256" key="1">
    <source>
        <dbReference type="SAM" id="MobiDB-lite"/>
    </source>
</evidence>
<proteinExistence type="predicted"/>
<gene>
    <name evidence="3" type="ORF">RSO68_15205</name>
</gene>
<sequence length="93" mass="10261">MTGNMKNPGRGDDRDTSKALAKIDPNTHAGKVLAALHEQPMSNIEVMWELNIAHPPAAVRDLRRAGIGIVTQEHPHPTKPGEKIKRYHLINEG</sequence>
<dbReference type="EMBL" id="JAVXUR010000008">
    <property type="protein sequence ID" value="MDT8880819.1"/>
    <property type="molecule type" value="Genomic_DNA"/>
</dbReference>
<reference evidence="4" key="1">
    <citation type="submission" date="2023-07" db="EMBL/GenBank/DDBJ databases">
        <title>Substrates and metabolic shifts associated with increased methane emissions in unrestored hypersaline salterns.</title>
        <authorList>
            <person name="Bueno De Mesquita C.P."/>
            <person name="Tringe S.G."/>
        </authorList>
    </citation>
    <scope>NUCLEOTIDE SEQUENCE [LARGE SCALE GENOMIC DNA]</scope>
    <source>
        <strain evidence="4">I4</strain>
    </source>
</reference>
<comment type="caution">
    <text evidence="3">The sequence shown here is derived from an EMBL/GenBank/DDBJ whole genome shotgun (WGS) entry which is preliminary data.</text>
</comment>